<gene>
    <name evidence="1" type="ORF">R1T40_08460</name>
</gene>
<dbReference type="Proteomes" id="UP001302666">
    <property type="component" value="Chromosome"/>
</dbReference>
<dbReference type="EMBL" id="CP136704">
    <property type="protein sequence ID" value="WOI34742.1"/>
    <property type="molecule type" value="Genomic_DNA"/>
</dbReference>
<evidence type="ECO:0000313" key="1">
    <source>
        <dbReference type="EMBL" id="WOI34742.1"/>
    </source>
</evidence>
<keyword evidence="2" id="KW-1185">Reference proteome</keyword>
<sequence>MTMHTRPTPLPYETGTTAGGGLLAALGSFFRRFRKGTAGGTVQPMRPQSLFPDQQWLVTHMRPNGDVATEAVLINGGNLQADIDTLARLALRHQRGTDCATIIRISIDYRATPARIELLDRITRDYNARRRFEAECG</sequence>
<proteinExistence type="predicted"/>
<protein>
    <submittedName>
        <fullName evidence="1">Uncharacterized protein</fullName>
    </submittedName>
</protein>
<accession>A0ABZ0HMH8</accession>
<name>A0ABZ0HMH8_TRISK</name>
<dbReference type="RefSeq" id="WP_317386580.1">
    <property type="nucleotide sequence ID" value="NZ_CP136704.1"/>
</dbReference>
<evidence type="ECO:0000313" key="2">
    <source>
        <dbReference type="Proteomes" id="UP001302666"/>
    </source>
</evidence>
<reference evidence="1 2" key="1">
    <citation type="submission" date="2023-10" db="EMBL/GenBank/DDBJ databases">
        <title>Eight complete genome sequences of bacteria isolated from laboratory stock of Giant Kelp gametophytes.</title>
        <authorList>
            <person name="Tolentino B."/>
            <person name="Nuzhdin S."/>
        </authorList>
    </citation>
    <scope>NUCLEOTIDE SEQUENCE [LARGE SCALE GENOMIC DNA]</scope>
    <source>
        <strain evidence="1 2">LC.270.F.C4</strain>
    </source>
</reference>
<organism evidence="1 2">
    <name type="scientific">Tritonibacter scottomollicae</name>
    <name type="common">Epibacterium scottomollicae</name>
    <dbReference type="NCBI Taxonomy" id="483013"/>
    <lineage>
        <taxon>Bacteria</taxon>
        <taxon>Pseudomonadati</taxon>
        <taxon>Pseudomonadota</taxon>
        <taxon>Alphaproteobacteria</taxon>
        <taxon>Rhodobacterales</taxon>
        <taxon>Paracoccaceae</taxon>
        <taxon>Tritonibacter</taxon>
    </lineage>
</organism>